<keyword evidence="1" id="KW-1133">Transmembrane helix</keyword>
<evidence type="ECO:0000256" key="1">
    <source>
        <dbReference type="SAM" id="Phobius"/>
    </source>
</evidence>
<accession>A0A418V939</accession>
<dbReference type="Proteomes" id="UP000286287">
    <property type="component" value="Unassembled WGS sequence"/>
</dbReference>
<evidence type="ECO:0000313" key="3">
    <source>
        <dbReference type="Proteomes" id="UP000286287"/>
    </source>
</evidence>
<keyword evidence="3" id="KW-1185">Reference proteome</keyword>
<protein>
    <submittedName>
        <fullName evidence="2">Uncharacterized protein</fullName>
    </submittedName>
</protein>
<proteinExistence type="predicted"/>
<dbReference type="EMBL" id="QYUJ01000014">
    <property type="protein sequence ID" value="RJF72610.1"/>
    <property type="molecule type" value="Genomic_DNA"/>
</dbReference>
<keyword evidence="1" id="KW-0472">Membrane</keyword>
<dbReference type="AlphaFoldDB" id="A0A418V939"/>
<keyword evidence="1" id="KW-0812">Transmembrane</keyword>
<gene>
    <name evidence="2" type="ORF">D3875_14750</name>
</gene>
<feature type="transmembrane region" description="Helical" evidence="1">
    <location>
        <begin position="35"/>
        <end position="52"/>
    </location>
</feature>
<name>A0A418V939_9DEIO</name>
<comment type="caution">
    <text evidence="2">The sequence shown here is derived from an EMBL/GenBank/DDBJ whole genome shotgun (WGS) entry which is preliminary data.</text>
</comment>
<evidence type="ECO:0000313" key="2">
    <source>
        <dbReference type="EMBL" id="RJF72610.1"/>
    </source>
</evidence>
<organism evidence="2 3">
    <name type="scientific">Deinococcus cavernae</name>
    <dbReference type="NCBI Taxonomy" id="2320857"/>
    <lineage>
        <taxon>Bacteria</taxon>
        <taxon>Thermotogati</taxon>
        <taxon>Deinococcota</taxon>
        <taxon>Deinococci</taxon>
        <taxon>Deinococcales</taxon>
        <taxon>Deinococcaceae</taxon>
        <taxon>Deinococcus</taxon>
    </lineage>
</organism>
<feature type="transmembrane region" description="Helical" evidence="1">
    <location>
        <begin position="59"/>
        <end position="78"/>
    </location>
</feature>
<sequence length="80" mass="7846">MGMEGWLGAVILVLSGLGWGRQVSAQGVTLPPLLLSIAASGLGLGLCIQAAARGHDLPLALGASGALGLATLMALKAGRD</sequence>
<reference evidence="2 3" key="1">
    <citation type="submission" date="2018-09" db="EMBL/GenBank/DDBJ databases">
        <authorList>
            <person name="Zhu H."/>
        </authorList>
    </citation>
    <scope>NUCLEOTIDE SEQUENCE [LARGE SCALE GENOMIC DNA]</scope>
    <source>
        <strain evidence="2 3">K2S05-167</strain>
    </source>
</reference>